<reference evidence="2" key="2">
    <citation type="journal article" date="2014" name="ISME J.">
        <title>Microbial stratification in low pH oxic and suboxic macroscopic growths along an acid mine drainage.</title>
        <authorList>
            <person name="Mendez-Garcia C."/>
            <person name="Mesa V."/>
            <person name="Sprenger R.R."/>
            <person name="Richter M."/>
            <person name="Diez M.S."/>
            <person name="Solano J."/>
            <person name="Bargiela R."/>
            <person name="Golyshina O.V."/>
            <person name="Manteca A."/>
            <person name="Ramos J.L."/>
            <person name="Gallego J.R."/>
            <person name="Llorente I."/>
            <person name="Martins Dos Santos V.A."/>
            <person name="Jensen O.N."/>
            <person name="Pelaez A.I."/>
            <person name="Sanchez J."/>
            <person name="Ferrer M."/>
        </authorList>
    </citation>
    <scope>NUCLEOTIDE SEQUENCE</scope>
</reference>
<feature type="non-terminal residue" evidence="2">
    <location>
        <position position="1"/>
    </location>
</feature>
<evidence type="ECO:0000256" key="1">
    <source>
        <dbReference type="SAM" id="MobiDB-lite"/>
    </source>
</evidence>
<protein>
    <submittedName>
        <fullName evidence="2">Uncharacterized protein</fullName>
    </submittedName>
</protein>
<sequence>AKWVSTALPRATDCSPGSETARTSAGGGDAWDERVEAWKSVLERLAGAFARGEAPVDPKPGACDYCHLHALCRIEDECQIQAPESPEGV</sequence>
<evidence type="ECO:0000313" key="2">
    <source>
        <dbReference type="EMBL" id="EQD54983.1"/>
    </source>
</evidence>
<accession>T1AEG1</accession>
<dbReference type="EMBL" id="AUZX01008629">
    <property type="protein sequence ID" value="EQD54983.1"/>
    <property type="molecule type" value="Genomic_DNA"/>
</dbReference>
<organism evidence="2">
    <name type="scientific">mine drainage metagenome</name>
    <dbReference type="NCBI Taxonomy" id="410659"/>
    <lineage>
        <taxon>unclassified sequences</taxon>
        <taxon>metagenomes</taxon>
        <taxon>ecological metagenomes</taxon>
    </lineage>
</organism>
<dbReference type="AlphaFoldDB" id="T1AEG1"/>
<comment type="caution">
    <text evidence="2">The sequence shown here is derived from an EMBL/GenBank/DDBJ whole genome shotgun (WGS) entry which is preliminary data.</text>
</comment>
<proteinExistence type="predicted"/>
<reference evidence="2" key="1">
    <citation type="submission" date="2013-08" db="EMBL/GenBank/DDBJ databases">
        <authorList>
            <person name="Mendez C."/>
            <person name="Richter M."/>
            <person name="Ferrer M."/>
            <person name="Sanchez J."/>
        </authorList>
    </citation>
    <scope>NUCLEOTIDE SEQUENCE</scope>
</reference>
<name>T1AEG1_9ZZZZ</name>
<feature type="region of interest" description="Disordered" evidence="1">
    <location>
        <begin position="1"/>
        <end position="29"/>
    </location>
</feature>
<gene>
    <name evidence="2" type="ORF">B1A_11968</name>
</gene>